<proteinExistence type="predicted"/>
<dbReference type="OrthoDB" id="6021951at2759"/>
<dbReference type="Proteomes" id="UP000005408">
    <property type="component" value="Unassembled WGS sequence"/>
</dbReference>
<name>A0A8W8IWH0_MAGGI</name>
<keyword evidence="2" id="KW-1185">Reference proteome</keyword>
<accession>A0A8W8IWH0</accession>
<dbReference type="AlphaFoldDB" id="A0A8W8IWH0"/>
<evidence type="ECO:0000313" key="2">
    <source>
        <dbReference type="Proteomes" id="UP000005408"/>
    </source>
</evidence>
<evidence type="ECO:0000313" key="1">
    <source>
        <dbReference type="EnsemblMetazoa" id="G15987.1:cds"/>
    </source>
</evidence>
<sequence>MPTNDRLQKLLRSEEYSEFTEQNVILESQFVELTHRGDPIKVVLIGITEELFIVATDVINDLRKSRASVLMTDVDPDTVDLELEWVVPNLHVIPVPVHNEHVLDVRGHNDHHRYFLVSATRGNGSEKRVWTKWMKYLAKHNPEPDQFLQEIPKSRISLGSLFHTDKKSSTEMLVKSSLIDDKKKKSSSILKQSKEKNVHFTPRPQFKNLIPIATDLYDTAGIVKEEQKESSRACFCFPRKKKRLKH</sequence>
<organism evidence="1 2">
    <name type="scientific">Magallana gigas</name>
    <name type="common">Pacific oyster</name>
    <name type="synonym">Crassostrea gigas</name>
    <dbReference type="NCBI Taxonomy" id="29159"/>
    <lineage>
        <taxon>Eukaryota</taxon>
        <taxon>Metazoa</taxon>
        <taxon>Spiralia</taxon>
        <taxon>Lophotrochozoa</taxon>
        <taxon>Mollusca</taxon>
        <taxon>Bivalvia</taxon>
        <taxon>Autobranchia</taxon>
        <taxon>Pteriomorphia</taxon>
        <taxon>Ostreida</taxon>
        <taxon>Ostreoidea</taxon>
        <taxon>Ostreidae</taxon>
        <taxon>Magallana</taxon>
    </lineage>
</organism>
<dbReference type="EnsemblMetazoa" id="G15987.1">
    <property type="protein sequence ID" value="G15987.1:cds"/>
    <property type="gene ID" value="G15987"/>
</dbReference>
<protein>
    <submittedName>
        <fullName evidence="1">Uncharacterized protein</fullName>
    </submittedName>
</protein>
<reference evidence="1" key="1">
    <citation type="submission" date="2022-08" db="UniProtKB">
        <authorList>
            <consortium name="EnsemblMetazoa"/>
        </authorList>
    </citation>
    <scope>IDENTIFICATION</scope>
    <source>
        <strain evidence="1">05x7-T-G4-1.051#20</strain>
    </source>
</reference>
<dbReference type="OMA" id="QFVELTH"/>